<keyword evidence="6" id="KW-0663">Pyridoxal phosphate</keyword>
<dbReference type="Proteomes" id="UP000257055">
    <property type="component" value="Unassembled WGS sequence"/>
</dbReference>
<dbReference type="Gene3D" id="3.40.640.10">
    <property type="entry name" value="Type I PLP-dependent aspartate aminotransferase-like (Major domain)"/>
    <property type="match status" value="1"/>
</dbReference>
<evidence type="ECO:0000256" key="7">
    <source>
        <dbReference type="ARBA" id="ARBA00023004"/>
    </source>
</evidence>
<keyword evidence="5" id="KW-0479">Metal-binding</keyword>
<keyword evidence="7" id="KW-0408">Iron</keyword>
<accession>A0A3D8TV16</accession>
<evidence type="ECO:0000256" key="1">
    <source>
        <dbReference type="ARBA" id="ARBA00001933"/>
    </source>
</evidence>
<dbReference type="PROSITE" id="PS00595">
    <property type="entry name" value="AA_TRANSFER_CLASS_5"/>
    <property type="match status" value="1"/>
</dbReference>
<sequence>MKKTIYLDHAATSPIHPDASQVMLDVMTSEYGNPSSIHAAGRSARKKLDEARQFFAEEIGAQEREIVFTSGGTESDNTAVIGAALANAANGRHIITTSIEHHAVLHAMEYLEKKGFQVTYLPVNSEGQIELRDFEEALTDETILVSVMYGNNEVGALQPIAEIGQLLKSHQALFHTDAVQAFGLIPLDVRELGVDLLSVSAHKINGPRGVGFLYVKEGTKLEFPFHGGEQERKRRAGTENLAGIAGFKEALAIMRAERIDKAKLYRDFKETMAAIFQKNGLTFEINGSADQTLPHVFSVRFFGVQIEQLLMNLDMEGIAVSSGSACTAGSVAPSHVLVAMFGEDHPGITETLRISFGLGNNQAEITQAAETISQVVLRLAKRKEERV</sequence>
<dbReference type="RefSeq" id="WP_115752531.1">
    <property type="nucleotide sequence ID" value="NZ_LARY01000001.1"/>
</dbReference>
<dbReference type="Pfam" id="PF00266">
    <property type="entry name" value="Aminotran_5"/>
    <property type="match status" value="1"/>
</dbReference>
<name>A0A3D8TV16_9LIST</name>
<dbReference type="EC" id="2.8.1.7" evidence="3"/>
<evidence type="ECO:0000256" key="4">
    <source>
        <dbReference type="ARBA" id="ARBA00022679"/>
    </source>
</evidence>
<feature type="domain" description="Aminotransferase class V" evidence="11">
    <location>
        <begin position="5"/>
        <end position="366"/>
    </location>
</feature>
<evidence type="ECO:0000313" key="13">
    <source>
        <dbReference type="Proteomes" id="UP000257055"/>
    </source>
</evidence>
<evidence type="ECO:0000256" key="8">
    <source>
        <dbReference type="ARBA" id="ARBA00023014"/>
    </source>
</evidence>
<comment type="similarity">
    <text evidence="2">Belongs to the class-V pyridoxal-phosphate-dependent aminotransferase family. NifS/IscS subfamily.</text>
</comment>
<evidence type="ECO:0000256" key="3">
    <source>
        <dbReference type="ARBA" id="ARBA00012239"/>
    </source>
</evidence>
<comment type="catalytic activity">
    <reaction evidence="9">
        <text>(sulfur carrier)-H + L-cysteine = (sulfur carrier)-SH + L-alanine</text>
        <dbReference type="Rhea" id="RHEA:43892"/>
        <dbReference type="Rhea" id="RHEA-COMP:14737"/>
        <dbReference type="Rhea" id="RHEA-COMP:14739"/>
        <dbReference type="ChEBI" id="CHEBI:29917"/>
        <dbReference type="ChEBI" id="CHEBI:35235"/>
        <dbReference type="ChEBI" id="CHEBI:57972"/>
        <dbReference type="ChEBI" id="CHEBI:64428"/>
        <dbReference type="EC" id="2.8.1.7"/>
    </reaction>
</comment>
<keyword evidence="13" id="KW-1185">Reference proteome</keyword>
<dbReference type="SUPFAM" id="SSF53383">
    <property type="entry name" value="PLP-dependent transferases"/>
    <property type="match status" value="1"/>
</dbReference>
<evidence type="ECO:0000259" key="11">
    <source>
        <dbReference type="Pfam" id="PF00266"/>
    </source>
</evidence>
<dbReference type="EMBL" id="LARY01000001">
    <property type="protein sequence ID" value="RDX02841.1"/>
    <property type="molecule type" value="Genomic_DNA"/>
</dbReference>
<reference evidence="13" key="1">
    <citation type="submission" date="2015-04" db="EMBL/GenBank/DDBJ databases">
        <authorList>
            <person name="Schardt J."/>
            <person name="Mueller-Herbst S."/>
            <person name="Scherer S."/>
            <person name="Huptas C."/>
        </authorList>
    </citation>
    <scope>NUCLEOTIDE SEQUENCE [LARGE SCALE GENOMIC DNA]</scope>
    <source>
        <strain evidence="13">Kiel-L1</strain>
    </source>
</reference>
<dbReference type="Gene3D" id="3.90.1150.10">
    <property type="entry name" value="Aspartate Aminotransferase, domain 1"/>
    <property type="match status" value="1"/>
</dbReference>
<organism evidence="12 13">
    <name type="scientific">Listeria kieliensis</name>
    <dbReference type="NCBI Taxonomy" id="1621700"/>
    <lineage>
        <taxon>Bacteria</taxon>
        <taxon>Bacillati</taxon>
        <taxon>Bacillota</taxon>
        <taxon>Bacilli</taxon>
        <taxon>Bacillales</taxon>
        <taxon>Listeriaceae</taxon>
        <taxon>Listeria</taxon>
    </lineage>
</organism>
<evidence type="ECO:0000256" key="2">
    <source>
        <dbReference type="ARBA" id="ARBA00006490"/>
    </source>
</evidence>
<protein>
    <recommendedName>
        <fullName evidence="3">cysteine desulfurase</fullName>
        <ecNumber evidence="3">2.8.1.7</ecNumber>
    </recommendedName>
</protein>
<dbReference type="InterPro" id="IPR016454">
    <property type="entry name" value="Cysteine_dSase"/>
</dbReference>
<dbReference type="GO" id="GO:0051536">
    <property type="term" value="F:iron-sulfur cluster binding"/>
    <property type="evidence" value="ECO:0007669"/>
    <property type="project" value="UniProtKB-KW"/>
</dbReference>
<dbReference type="PANTHER" id="PTHR11601:SF34">
    <property type="entry name" value="CYSTEINE DESULFURASE"/>
    <property type="match status" value="1"/>
</dbReference>
<evidence type="ECO:0000256" key="5">
    <source>
        <dbReference type="ARBA" id="ARBA00022723"/>
    </source>
</evidence>
<dbReference type="FunFam" id="3.40.640.10:FF:000084">
    <property type="entry name" value="IscS-like cysteine desulfurase"/>
    <property type="match status" value="1"/>
</dbReference>
<dbReference type="GO" id="GO:0031071">
    <property type="term" value="F:cysteine desulfurase activity"/>
    <property type="evidence" value="ECO:0007669"/>
    <property type="project" value="UniProtKB-EC"/>
</dbReference>
<evidence type="ECO:0000256" key="10">
    <source>
        <dbReference type="RuleBase" id="RU004504"/>
    </source>
</evidence>
<dbReference type="InterPro" id="IPR000192">
    <property type="entry name" value="Aminotrans_V_dom"/>
</dbReference>
<evidence type="ECO:0000256" key="9">
    <source>
        <dbReference type="ARBA" id="ARBA00050776"/>
    </source>
</evidence>
<comment type="caution">
    <text evidence="12">The sequence shown here is derived from an EMBL/GenBank/DDBJ whole genome shotgun (WGS) entry which is preliminary data.</text>
</comment>
<dbReference type="InterPro" id="IPR020578">
    <property type="entry name" value="Aminotrans_V_PyrdxlP_BS"/>
</dbReference>
<dbReference type="PANTHER" id="PTHR11601">
    <property type="entry name" value="CYSTEINE DESULFURYLASE FAMILY MEMBER"/>
    <property type="match status" value="1"/>
</dbReference>
<dbReference type="InterPro" id="IPR015422">
    <property type="entry name" value="PyrdxlP-dep_Trfase_small"/>
</dbReference>
<keyword evidence="4" id="KW-0808">Transferase</keyword>
<gene>
    <name evidence="12" type="ORF">UR08_04880</name>
</gene>
<dbReference type="PIRSF" id="PIRSF005572">
    <property type="entry name" value="NifS"/>
    <property type="match status" value="1"/>
</dbReference>
<comment type="cofactor">
    <cofactor evidence="1 10">
        <name>pyridoxal 5'-phosphate</name>
        <dbReference type="ChEBI" id="CHEBI:597326"/>
    </cofactor>
</comment>
<dbReference type="InterPro" id="IPR015424">
    <property type="entry name" value="PyrdxlP-dep_Trfase"/>
</dbReference>
<dbReference type="InterPro" id="IPR015421">
    <property type="entry name" value="PyrdxlP-dep_Trfase_major"/>
</dbReference>
<evidence type="ECO:0000256" key="6">
    <source>
        <dbReference type="ARBA" id="ARBA00022898"/>
    </source>
</evidence>
<dbReference type="GO" id="GO:0046872">
    <property type="term" value="F:metal ion binding"/>
    <property type="evidence" value="ECO:0007669"/>
    <property type="project" value="UniProtKB-KW"/>
</dbReference>
<evidence type="ECO:0000313" key="12">
    <source>
        <dbReference type="EMBL" id="RDX02841.1"/>
    </source>
</evidence>
<proteinExistence type="inferred from homology"/>
<dbReference type="AlphaFoldDB" id="A0A3D8TV16"/>
<dbReference type="NCBIfam" id="NF002806">
    <property type="entry name" value="PRK02948.1"/>
    <property type="match status" value="1"/>
</dbReference>
<keyword evidence="8" id="KW-0411">Iron-sulfur</keyword>
<dbReference type="Gene3D" id="1.10.260.50">
    <property type="match status" value="1"/>
</dbReference>